<dbReference type="AlphaFoldDB" id="A0A495IXV1"/>
<keyword evidence="1" id="KW-0472">Membrane</keyword>
<gene>
    <name evidence="2" type="ORF">BDD43_0831</name>
</gene>
<protein>
    <submittedName>
        <fullName evidence="2">Uncharacterized protein</fullName>
    </submittedName>
</protein>
<reference evidence="2 3" key="1">
    <citation type="submission" date="2018-10" db="EMBL/GenBank/DDBJ databases">
        <title>Genomic Encyclopedia of Archaeal and Bacterial Type Strains, Phase II (KMG-II): from individual species to whole genera.</title>
        <authorList>
            <person name="Goeker M."/>
        </authorList>
    </citation>
    <scope>NUCLEOTIDE SEQUENCE [LARGE SCALE GENOMIC DNA]</scope>
    <source>
        <strain evidence="2 3">DSM 18602</strain>
    </source>
</reference>
<proteinExistence type="predicted"/>
<accession>A0A495IXV1</accession>
<dbReference type="EMBL" id="RBKU01000001">
    <property type="protein sequence ID" value="RKR80699.1"/>
    <property type="molecule type" value="Genomic_DNA"/>
</dbReference>
<keyword evidence="1" id="KW-1133">Transmembrane helix</keyword>
<organism evidence="2 3">
    <name type="scientific">Mucilaginibacter gracilis</name>
    <dbReference type="NCBI Taxonomy" id="423350"/>
    <lineage>
        <taxon>Bacteria</taxon>
        <taxon>Pseudomonadati</taxon>
        <taxon>Bacteroidota</taxon>
        <taxon>Sphingobacteriia</taxon>
        <taxon>Sphingobacteriales</taxon>
        <taxon>Sphingobacteriaceae</taxon>
        <taxon>Mucilaginibacter</taxon>
    </lineage>
</organism>
<evidence type="ECO:0000313" key="2">
    <source>
        <dbReference type="EMBL" id="RKR80699.1"/>
    </source>
</evidence>
<sequence length="60" mass="6621">MSTTHRVNQKTTTSANYAGKLIKLYLKFEKRTCVSPLALLGAIVGIVLAFYFPNPCIFGI</sequence>
<feature type="transmembrane region" description="Helical" evidence="1">
    <location>
        <begin position="33"/>
        <end position="52"/>
    </location>
</feature>
<evidence type="ECO:0000313" key="3">
    <source>
        <dbReference type="Proteomes" id="UP000268007"/>
    </source>
</evidence>
<evidence type="ECO:0000256" key="1">
    <source>
        <dbReference type="SAM" id="Phobius"/>
    </source>
</evidence>
<dbReference type="Proteomes" id="UP000268007">
    <property type="component" value="Unassembled WGS sequence"/>
</dbReference>
<keyword evidence="3" id="KW-1185">Reference proteome</keyword>
<comment type="caution">
    <text evidence="2">The sequence shown here is derived from an EMBL/GenBank/DDBJ whole genome shotgun (WGS) entry which is preliminary data.</text>
</comment>
<name>A0A495IXV1_9SPHI</name>
<keyword evidence="1" id="KW-0812">Transmembrane</keyword>